<dbReference type="GeneID" id="38115012"/>
<dbReference type="RefSeq" id="XP_026604138.1">
    <property type="nucleotide sequence ID" value="XM_026746658.1"/>
</dbReference>
<comment type="caution">
    <text evidence="2">The sequence shown here is derived from an EMBL/GenBank/DDBJ whole genome shotgun (WGS) entry which is preliminary data.</text>
</comment>
<dbReference type="EMBL" id="PVWQ01000005">
    <property type="protein sequence ID" value="RDW81085.1"/>
    <property type="molecule type" value="Genomic_DNA"/>
</dbReference>
<dbReference type="Proteomes" id="UP000256690">
    <property type="component" value="Unassembled WGS sequence"/>
</dbReference>
<proteinExistence type="predicted"/>
<dbReference type="OrthoDB" id="66964at2759"/>
<gene>
    <name evidence="2" type="ORF">DSM5745_04642</name>
</gene>
<keyword evidence="3" id="KW-1185">Reference proteome</keyword>
<feature type="coiled-coil region" evidence="1">
    <location>
        <begin position="278"/>
        <end position="312"/>
    </location>
</feature>
<accession>A0A3D8S496</accession>
<evidence type="ECO:0000313" key="3">
    <source>
        <dbReference type="Proteomes" id="UP000256690"/>
    </source>
</evidence>
<sequence length="352" mass="39347">MIPPCDPTILEQNPHFKRLHQHLTTTLLNPDGSTRAIDAQPGRRDALNELRNCQIRNTKKQIKKQTLRQLAFDSDNELPEKCREPVAVVSFYLESSPNQLDLIDDSRDGPNSDTLLASDIEQFYSKLPLIVPYFTRALASVLHDLQSLANASDRAALLNASIEGQMSHIQARSRAKAARQVSLALQLGEKVRALRHVQISELPAARTRMAATAAEVLALRAAILERTVTLLERTRHGALARATKAKAEHLATVAHGVEGKLRVMRLDALAAIHTPEVNAALSRYYQHLRDTRARLEERRHTVLDELKAYEDVDSSNIKGPASSRPVAQTARRFGSLMREIAEVESEIQRLQR</sequence>
<reference evidence="2 3" key="1">
    <citation type="journal article" date="2018" name="IMA Fungus">
        <title>IMA Genome-F 9: Draft genome sequence of Annulohypoxylon stygium, Aspergillus mulundensis, Berkeleyomyces basicola (syn. Thielaviopsis basicola), Ceratocystis smalleyi, two Cercospora beticola strains, Coleophoma cylindrospora, Fusarium fracticaudum, Phialophora cf. hyalina, and Morchella septimelata.</title>
        <authorList>
            <person name="Wingfield B.D."/>
            <person name="Bills G.F."/>
            <person name="Dong Y."/>
            <person name="Huang W."/>
            <person name="Nel W.J."/>
            <person name="Swalarsk-Parry B.S."/>
            <person name="Vaghefi N."/>
            <person name="Wilken P.M."/>
            <person name="An Z."/>
            <person name="de Beer Z.W."/>
            <person name="De Vos L."/>
            <person name="Chen L."/>
            <person name="Duong T.A."/>
            <person name="Gao Y."/>
            <person name="Hammerbacher A."/>
            <person name="Kikkert J.R."/>
            <person name="Li Y."/>
            <person name="Li H."/>
            <person name="Li K."/>
            <person name="Li Q."/>
            <person name="Liu X."/>
            <person name="Ma X."/>
            <person name="Naidoo K."/>
            <person name="Pethybridge S.J."/>
            <person name="Sun J."/>
            <person name="Steenkamp E.T."/>
            <person name="van der Nest M.A."/>
            <person name="van Wyk S."/>
            <person name="Wingfield M.J."/>
            <person name="Xiong C."/>
            <person name="Yue Q."/>
            <person name="Zhang X."/>
        </authorList>
    </citation>
    <scope>NUCLEOTIDE SEQUENCE [LARGE SCALE GENOMIC DNA]</scope>
    <source>
        <strain evidence="2 3">DSM 5745</strain>
    </source>
</reference>
<dbReference type="STRING" id="1810919.A0A3D8S496"/>
<name>A0A3D8S496_9EURO</name>
<evidence type="ECO:0000313" key="2">
    <source>
        <dbReference type="EMBL" id="RDW81085.1"/>
    </source>
</evidence>
<dbReference type="AlphaFoldDB" id="A0A3D8S496"/>
<protein>
    <submittedName>
        <fullName evidence="2">Uncharacterized protein</fullName>
    </submittedName>
</protein>
<evidence type="ECO:0000256" key="1">
    <source>
        <dbReference type="SAM" id="Coils"/>
    </source>
</evidence>
<organism evidence="2 3">
    <name type="scientific">Aspergillus mulundensis</name>
    <dbReference type="NCBI Taxonomy" id="1810919"/>
    <lineage>
        <taxon>Eukaryota</taxon>
        <taxon>Fungi</taxon>
        <taxon>Dikarya</taxon>
        <taxon>Ascomycota</taxon>
        <taxon>Pezizomycotina</taxon>
        <taxon>Eurotiomycetes</taxon>
        <taxon>Eurotiomycetidae</taxon>
        <taxon>Eurotiales</taxon>
        <taxon>Aspergillaceae</taxon>
        <taxon>Aspergillus</taxon>
        <taxon>Aspergillus subgen. Nidulantes</taxon>
    </lineage>
</organism>
<keyword evidence="1" id="KW-0175">Coiled coil</keyword>